<sequence>MFAQPITTMAQTEYNFQIGDVKVNSDNYTELSKIDGVSGSITFDPTTSTLTLDNVTIETDQYVGIIVNTKLKMVLIGNNSITAKERMGIMNNLNGDLTITGGGTLKVKGADQSNGIGDMMGIGNWGIITVSECTLEASGEVVGLYGGFWKFDRCNVRAKGNGLESNPYYGSICWLWDEVPKFEGCQIINPAATGWEKFKDKGYTYFTLFGTDNKSVTDWVTISTGDISNIGDITTTTTIQDGIYNLNGVRLSDELQNLPSGLYIVNGKKMMK</sequence>
<dbReference type="EMBL" id="JABZGR010000001">
    <property type="protein sequence ID" value="MBF0969591.1"/>
    <property type="molecule type" value="Genomic_DNA"/>
</dbReference>
<dbReference type="GO" id="GO:0005840">
    <property type="term" value="C:ribosome"/>
    <property type="evidence" value="ECO:0007669"/>
    <property type="project" value="UniProtKB-KW"/>
</dbReference>
<dbReference type="AlphaFoldDB" id="A0A929RVR3"/>
<gene>
    <name evidence="1" type="ORF">HXK21_00905</name>
</gene>
<organism evidence="1 2">
    <name type="scientific">Alloprevotella tannerae</name>
    <dbReference type="NCBI Taxonomy" id="76122"/>
    <lineage>
        <taxon>Bacteria</taxon>
        <taxon>Pseudomonadati</taxon>
        <taxon>Bacteroidota</taxon>
        <taxon>Bacteroidia</taxon>
        <taxon>Bacteroidales</taxon>
        <taxon>Prevotellaceae</taxon>
        <taxon>Alloprevotella</taxon>
    </lineage>
</organism>
<comment type="caution">
    <text evidence="1">The sequence shown here is derived from an EMBL/GenBank/DDBJ whole genome shotgun (WGS) entry which is preliminary data.</text>
</comment>
<accession>A0A929RVR3</accession>
<name>A0A929RVR3_9BACT</name>
<reference evidence="1" key="1">
    <citation type="submission" date="2020-04" db="EMBL/GenBank/DDBJ databases">
        <title>Deep metagenomics examines the oral microbiome during advanced dental caries in children, revealing novel taxa and co-occurrences with host molecules.</title>
        <authorList>
            <person name="Baker J.L."/>
            <person name="Morton J.T."/>
            <person name="Dinis M."/>
            <person name="Alvarez R."/>
            <person name="Tran N.C."/>
            <person name="Knight R."/>
            <person name="Edlund A."/>
        </authorList>
    </citation>
    <scope>NUCLEOTIDE SEQUENCE</scope>
    <source>
        <strain evidence="1">JCVI_34_bin.1</strain>
    </source>
</reference>
<evidence type="ECO:0000313" key="2">
    <source>
        <dbReference type="Proteomes" id="UP000704068"/>
    </source>
</evidence>
<proteinExistence type="predicted"/>
<keyword evidence="1" id="KW-0689">Ribosomal protein</keyword>
<evidence type="ECO:0000313" key="1">
    <source>
        <dbReference type="EMBL" id="MBF0969591.1"/>
    </source>
</evidence>
<protein>
    <submittedName>
        <fullName evidence="1">50S ribosomal protein L7/L12</fullName>
    </submittedName>
</protein>
<dbReference type="Proteomes" id="UP000704068">
    <property type="component" value="Unassembled WGS sequence"/>
</dbReference>
<keyword evidence="1" id="KW-0687">Ribonucleoprotein</keyword>